<organism evidence="1 2">
    <name type="scientific">Yersinia pseudotuberculosis serotype O:1b (strain IP 31758)</name>
    <dbReference type="NCBI Taxonomy" id="349747"/>
    <lineage>
        <taxon>Bacteria</taxon>
        <taxon>Pseudomonadati</taxon>
        <taxon>Pseudomonadota</taxon>
        <taxon>Gammaproteobacteria</taxon>
        <taxon>Enterobacterales</taxon>
        <taxon>Yersiniaceae</taxon>
        <taxon>Yersinia</taxon>
    </lineage>
</organism>
<evidence type="ECO:0000313" key="1">
    <source>
        <dbReference type="EMBL" id="ABS45639.1"/>
    </source>
</evidence>
<proteinExistence type="predicted"/>
<geneLocation type="plasmid" evidence="2">
    <name>plasmid_153kb</name>
</geneLocation>
<dbReference type="KEGG" id="ypi:YpsIP31758_B0094"/>
<name>A0A0U1QTD0_YERP3</name>
<keyword evidence="1" id="KW-0614">Plasmid</keyword>
<dbReference type="Proteomes" id="UP000002412">
    <property type="component" value="Plasmid p_153kb"/>
</dbReference>
<accession>A0A0U1QTD0</accession>
<gene>
    <name evidence="1" type="ordered locus">YpsIP31758_B0094</name>
</gene>
<sequence length="36" mass="4003">MGKRRFEQVKKGCGAKHHSLDCINQTSRGGAMPEML</sequence>
<protein>
    <submittedName>
        <fullName evidence="1">Uncharacterized protein</fullName>
    </submittedName>
</protein>
<dbReference type="HOGENOM" id="CLU_3359294_0_0_6"/>
<evidence type="ECO:0000313" key="2">
    <source>
        <dbReference type="Proteomes" id="UP000002412"/>
    </source>
</evidence>
<dbReference type="EMBL" id="CP000719">
    <property type="protein sequence ID" value="ABS45639.1"/>
    <property type="molecule type" value="Genomic_DNA"/>
</dbReference>
<reference evidence="1 2" key="1">
    <citation type="journal article" date="2007" name="PLoS Genet.">
        <title>The complete genome sequence of Yersinia pseudotuberculosis IP31758, the causative agent of Far East scarlet-like fever.</title>
        <authorList>
            <person name="Eppinger M."/>
            <person name="Rosovitz M.J."/>
            <person name="Fricke W.F."/>
            <person name="Rasko D.A."/>
            <person name="Kokorina G."/>
            <person name="Fayolle C."/>
            <person name="Lindler L.E."/>
            <person name="Carniel E."/>
            <person name="Ravel J."/>
        </authorList>
    </citation>
    <scope>NUCLEOTIDE SEQUENCE [LARGE SCALE GENOMIC DNA]</scope>
    <source>
        <strain evidence="1 2">IP 31758</strain>
        <plasmid evidence="2">Plasmid plasmid_153kb</plasmid>
    </source>
</reference>
<dbReference type="AlphaFoldDB" id="A0A0U1QTD0"/>